<keyword evidence="10" id="KW-0443">Lipid metabolism</keyword>
<evidence type="ECO:0000256" key="9">
    <source>
        <dbReference type="ARBA" id="ARBA00022989"/>
    </source>
</evidence>
<gene>
    <name evidence="16" type="ORF">FRD01_05180</name>
</gene>
<dbReference type="GO" id="GO:0030170">
    <property type="term" value="F:pyridoxal phosphate binding"/>
    <property type="evidence" value="ECO:0007669"/>
    <property type="project" value="InterPro"/>
</dbReference>
<dbReference type="Gene3D" id="6.10.140.2150">
    <property type="match status" value="1"/>
</dbReference>
<dbReference type="AlphaFoldDB" id="A0A5B8XNX0"/>
<evidence type="ECO:0000313" key="16">
    <source>
        <dbReference type="EMBL" id="QED26648.1"/>
    </source>
</evidence>
<accession>A0A5B8XNX0</accession>
<dbReference type="PANTHER" id="PTHR42735">
    <property type="match status" value="1"/>
</dbReference>
<dbReference type="InterPro" id="IPR015424">
    <property type="entry name" value="PyrdxlP-dep_Trfase"/>
</dbReference>
<dbReference type="PANTHER" id="PTHR42735:SF9">
    <property type="entry name" value="SPHINGOSINE-1-PHOSPHATE LYASE"/>
    <property type="match status" value="1"/>
</dbReference>
<feature type="modified residue" description="N6-(pyridoxal phosphate)lysine" evidence="14">
    <location>
        <position position="240"/>
    </location>
</feature>
<dbReference type="Gene3D" id="3.90.1150.10">
    <property type="entry name" value="Aspartate Aminotransferase, domain 1"/>
    <property type="match status" value="1"/>
</dbReference>
<evidence type="ECO:0000256" key="12">
    <source>
        <dbReference type="ARBA" id="ARBA00023239"/>
    </source>
</evidence>
<dbReference type="KEGG" id="bbae:FRD01_05180"/>
<evidence type="ECO:0000256" key="14">
    <source>
        <dbReference type="PIRSR" id="PIRSR602129-50"/>
    </source>
</evidence>
<keyword evidence="7 14" id="KW-0663">Pyridoxal phosphate</keyword>
<dbReference type="EMBL" id="CP042467">
    <property type="protein sequence ID" value="QED26648.1"/>
    <property type="molecule type" value="Genomic_DNA"/>
</dbReference>
<evidence type="ECO:0000256" key="6">
    <source>
        <dbReference type="ARBA" id="ARBA00022824"/>
    </source>
</evidence>
<dbReference type="InterPro" id="IPR015421">
    <property type="entry name" value="PyrdxlP-dep_Trfase_major"/>
</dbReference>
<dbReference type="Gene3D" id="3.40.640.10">
    <property type="entry name" value="Type I PLP-dependent aspartate aminotransferase-like (Major domain)"/>
    <property type="match status" value="1"/>
</dbReference>
<evidence type="ECO:0000256" key="4">
    <source>
        <dbReference type="ARBA" id="ARBA00004991"/>
    </source>
</evidence>
<dbReference type="GO" id="GO:0016830">
    <property type="term" value="F:carbon-carbon lyase activity"/>
    <property type="evidence" value="ECO:0007669"/>
    <property type="project" value="InterPro"/>
</dbReference>
<dbReference type="RefSeq" id="WP_146958267.1">
    <property type="nucleotide sequence ID" value="NZ_CP042467.1"/>
</dbReference>
<evidence type="ECO:0000313" key="17">
    <source>
        <dbReference type="Proteomes" id="UP000321595"/>
    </source>
</evidence>
<evidence type="ECO:0000256" key="5">
    <source>
        <dbReference type="ARBA" id="ARBA00022692"/>
    </source>
</evidence>
<name>A0A5B8XNX0_9DELT</name>
<dbReference type="SUPFAM" id="SSF53383">
    <property type="entry name" value="PLP-dependent transferases"/>
    <property type="match status" value="1"/>
</dbReference>
<keyword evidence="8" id="KW-0746">Sphingolipid metabolism</keyword>
<dbReference type="FunFam" id="3.40.640.10:FF:000020">
    <property type="entry name" value="sphingosine-1-phosphate lyase 1"/>
    <property type="match status" value="1"/>
</dbReference>
<dbReference type="GO" id="GO:0008483">
    <property type="term" value="F:transaminase activity"/>
    <property type="evidence" value="ECO:0007669"/>
    <property type="project" value="UniProtKB-KW"/>
</dbReference>
<keyword evidence="16" id="KW-0808">Transferase</keyword>
<dbReference type="GO" id="GO:0006665">
    <property type="term" value="P:sphingolipid metabolic process"/>
    <property type="evidence" value="ECO:0007669"/>
    <property type="project" value="UniProtKB-KW"/>
</dbReference>
<comment type="subcellular location">
    <subcellularLocation>
        <location evidence="2">Endoplasmic reticulum membrane</location>
        <topology evidence="2">Single-pass membrane protein</topology>
    </subcellularLocation>
</comment>
<keyword evidence="6" id="KW-0256">Endoplasmic reticulum</keyword>
<organism evidence="16 17">
    <name type="scientific">Microvenator marinus</name>
    <dbReference type="NCBI Taxonomy" id="2600177"/>
    <lineage>
        <taxon>Bacteria</taxon>
        <taxon>Deltaproteobacteria</taxon>
        <taxon>Bradymonadales</taxon>
        <taxon>Microvenatoraceae</taxon>
        <taxon>Microvenator</taxon>
    </lineage>
</organism>
<comment type="cofactor">
    <cofactor evidence="1 14 15">
        <name>pyridoxal 5'-phosphate</name>
        <dbReference type="ChEBI" id="CHEBI:597326"/>
    </cofactor>
</comment>
<keyword evidence="5" id="KW-0812">Transmembrane</keyword>
<dbReference type="GO" id="GO:0019752">
    <property type="term" value="P:carboxylic acid metabolic process"/>
    <property type="evidence" value="ECO:0007669"/>
    <property type="project" value="InterPro"/>
</dbReference>
<proteinExistence type="inferred from homology"/>
<comment type="similarity">
    <text evidence="13">Belongs to the group II decarboxylase family. Sphingosine-1-phosphate lyase subfamily.</text>
</comment>
<comment type="pathway">
    <text evidence="3">Lipid metabolism; sphingolipid metabolism.</text>
</comment>
<evidence type="ECO:0000256" key="15">
    <source>
        <dbReference type="RuleBase" id="RU000382"/>
    </source>
</evidence>
<protein>
    <submittedName>
        <fullName evidence="16">Aminotransferase class V-fold PLP-dependent enzyme</fullName>
    </submittedName>
</protein>
<keyword evidence="11" id="KW-0472">Membrane</keyword>
<dbReference type="InterPro" id="IPR050477">
    <property type="entry name" value="GrpII_AminoAcid_Decarb"/>
</dbReference>
<evidence type="ECO:0000256" key="8">
    <source>
        <dbReference type="ARBA" id="ARBA00022919"/>
    </source>
</evidence>
<evidence type="ECO:0000256" key="13">
    <source>
        <dbReference type="ARBA" id="ARBA00038302"/>
    </source>
</evidence>
<evidence type="ECO:0000256" key="3">
    <source>
        <dbReference type="ARBA" id="ARBA00004760"/>
    </source>
</evidence>
<dbReference type="InterPro" id="IPR002129">
    <property type="entry name" value="PyrdxlP-dep_de-COase"/>
</dbReference>
<dbReference type="Pfam" id="PF00282">
    <property type="entry name" value="Pyridoxal_deC"/>
    <property type="match status" value="1"/>
</dbReference>
<evidence type="ECO:0000256" key="1">
    <source>
        <dbReference type="ARBA" id="ARBA00001933"/>
    </source>
</evidence>
<evidence type="ECO:0000256" key="7">
    <source>
        <dbReference type="ARBA" id="ARBA00022898"/>
    </source>
</evidence>
<reference evidence="16 17" key="1">
    <citation type="submission" date="2019-08" db="EMBL/GenBank/DDBJ databases">
        <authorList>
            <person name="Liang Q."/>
        </authorList>
    </citation>
    <scope>NUCLEOTIDE SEQUENCE [LARGE SCALE GENOMIC DNA]</scope>
    <source>
        <strain evidence="16 17">V1718</strain>
    </source>
</reference>
<evidence type="ECO:0000256" key="2">
    <source>
        <dbReference type="ARBA" id="ARBA00004389"/>
    </source>
</evidence>
<sequence length="492" mass="54194">MKSLPRKGRSSNEVLDAMRDLKKEDVQWEDGRVWCLVFHAGDEISQFLKEAYTTYFSENALNPTAFPSLKRMENEVVSMATRLLGGNDYTVGNLTTGGTESILMAVKTAREWGRDRGIKKPEMVVPTSAHPAFDKAAHYFDVKIARVPVDKDFKASVSAMRKAINKRTVLLVASAPQYPQGVVDPIQDIARLASKKGILCHVDACVGGMMLPFVRDLGYEVPPFDFSVPGVTSISADLHKYGYAAKGASLVMYNSPELRKYQYFAYTDWPGGIYVSPTMTGTRPGGAIAAAWAIMHRLGFDGYREIAQKVMQARDKIRDGINAIPGIRVPGTPHMSVMCIVSDRADVNIYEVGDNMSAKGWHMDRQQDPDSLHLTLNFGHIEAADEFLSDLEDAVAAARSTYDPEAAKKERRRNMLMKGALKILPGPVATKATELGTKIMGMDGGLPNRTAAMYGMMASLPNRGDVESIVIDLLDKMTRHEPGTKPILPEEE</sequence>
<dbReference type="GO" id="GO:0016020">
    <property type="term" value="C:membrane"/>
    <property type="evidence" value="ECO:0007669"/>
    <property type="project" value="GOC"/>
</dbReference>
<keyword evidence="12 15" id="KW-0456">Lyase</keyword>
<keyword evidence="9" id="KW-1133">Transmembrane helix</keyword>
<evidence type="ECO:0000256" key="11">
    <source>
        <dbReference type="ARBA" id="ARBA00023136"/>
    </source>
</evidence>
<comment type="pathway">
    <text evidence="4">Sphingolipid metabolism.</text>
</comment>
<dbReference type="Proteomes" id="UP000321595">
    <property type="component" value="Chromosome"/>
</dbReference>
<dbReference type="InterPro" id="IPR015422">
    <property type="entry name" value="PyrdxlP-dep_Trfase_small"/>
</dbReference>
<keyword evidence="16" id="KW-0032">Aminotransferase</keyword>
<keyword evidence="17" id="KW-1185">Reference proteome</keyword>
<dbReference type="OrthoDB" id="9803665at2"/>
<evidence type="ECO:0000256" key="10">
    <source>
        <dbReference type="ARBA" id="ARBA00023098"/>
    </source>
</evidence>